<dbReference type="Gene3D" id="1.20.1250.20">
    <property type="entry name" value="MFS general substrate transporter like domains"/>
    <property type="match status" value="1"/>
</dbReference>
<reference evidence="8" key="1">
    <citation type="submission" date="2020-08" db="EMBL/GenBank/DDBJ databases">
        <title>Genome public.</title>
        <authorList>
            <person name="Liu C."/>
            <person name="Sun Q."/>
        </authorList>
    </citation>
    <scope>NUCLEOTIDE SEQUENCE</scope>
    <source>
        <strain evidence="8">NSJ-53</strain>
    </source>
</reference>
<dbReference type="InterPro" id="IPR052524">
    <property type="entry name" value="MFS_Cyanate_Porter"/>
</dbReference>
<dbReference type="Proteomes" id="UP000623172">
    <property type="component" value="Unassembled WGS sequence"/>
</dbReference>
<dbReference type="PANTHER" id="PTHR23523">
    <property type="match status" value="1"/>
</dbReference>
<keyword evidence="9" id="KW-1185">Reference proteome</keyword>
<dbReference type="CDD" id="cd17339">
    <property type="entry name" value="MFS_NIMT_CynX_like"/>
    <property type="match status" value="1"/>
</dbReference>
<dbReference type="SUPFAM" id="SSF103473">
    <property type="entry name" value="MFS general substrate transporter"/>
    <property type="match status" value="1"/>
</dbReference>
<keyword evidence="2" id="KW-0813">Transport</keyword>
<feature type="transmembrane region" description="Helical" evidence="6">
    <location>
        <begin position="98"/>
        <end position="116"/>
    </location>
</feature>
<dbReference type="PANTHER" id="PTHR23523:SF2">
    <property type="entry name" value="2-NITROIMIDAZOLE TRANSPORTER"/>
    <property type="match status" value="1"/>
</dbReference>
<dbReference type="AlphaFoldDB" id="A0A926HPR7"/>
<feature type="transmembrane region" description="Helical" evidence="6">
    <location>
        <begin position="246"/>
        <end position="267"/>
    </location>
</feature>
<feature type="transmembrane region" description="Helical" evidence="6">
    <location>
        <begin position="128"/>
        <end position="154"/>
    </location>
</feature>
<feature type="transmembrane region" description="Helical" evidence="6">
    <location>
        <begin position="274"/>
        <end position="292"/>
    </location>
</feature>
<evidence type="ECO:0000313" key="8">
    <source>
        <dbReference type="EMBL" id="MBC8531949.1"/>
    </source>
</evidence>
<dbReference type="RefSeq" id="WP_249316791.1">
    <property type="nucleotide sequence ID" value="NZ_JACRSR010000003.1"/>
</dbReference>
<evidence type="ECO:0000256" key="6">
    <source>
        <dbReference type="SAM" id="Phobius"/>
    </source>
</evidence>
<feature type="transmembrane region" description="Helical" evidence="6">
    <location>
        <begin position="341"/>
        <end position="357"/>
    </location>
</feature>
<keyword evidence="3 6" id="KW-0812">Transmembrane</keyword>
<feature type="transmembrane region" description="Helical" evidence="6">
    <location>
        <begin position="363"/>
        <end position="382"/>
    </location>
</feature>
<sequence>MKNKKNWLLLLGLILFSANLRTPITAVGSLVSYIGADLNLSSAVSGFITTIPLVAFAVVSFFVGRMSKRLGMERTMFYGMLLILGGEILRSYTGAVGLFAGTAIMGCGIAVGNVLIPGMIKWKFPTKIGLLTAIYTTAMAVFSGIGSGFSVPLAEALGSWRHSLCFWAIFAILAIVIWLPQITKKNSQSAGPAGHPSGKDKSVYKSPLSWSIALMLGLQSFLFYAYVAWLPTIAQSRGMSAEAGGYIGLIFQYISLPSSFIIPILAGRAKNQKGLVIVSYACHVVGLLGFLFGQGDIMLYASTVFSGLAAGATMALAMTIIGLRAANPRQAAELSGMSQSIGYGIAAFSPMLIGAIYDATASWTIPLILLLVAGLAAGFFGLKSGENRHLFSEDDQIKEAS</sequence>
<dbReference type="Pfam" id="PF07690">
    <property type="entry name" value="MFS_1"/>
    <property type="match status" value="1"/>
</dbReference>
<gene>
    <name evidence="8" type="ORF">H8696_08835</name>
</gene>
<feature type="transmembrane region" description="Helical" evidence="6">
    <location>
        <begin position="42"/>
        <end position="63"/>
    </location>
</feature>
<dbReference type="GO" id="GO:0005886">
    <property type="term" value="C:plasma membrane"/>
    <property type="evidence" value="ECO:0007669"/>
    <property type="project" value="UniProtKB-SubCell"/>
</dbReference>
<dbReference type="EMBL" id="JACRSR010000003">
    <property type="protein sequence ID" value="MBC8531949.1"/>
    <property type="molecule type" value="Genomic_DNA"/>
</dbReference>
<comment type="subcellular location">
    <subcellularLocation>
        <location evidence="1">Cell membrane</location>
        <topology evidence="1">Multi-pass membrane protein</topology>
    </subcellularLocation>
</comment>
<dbReference type="PROSITE" id="PS50850">
    <property type="entry name" value="MFS"/>
    <property type="match status" value="1"/>
</dbReference>
<keyword evidence="5 6" id="KW-0472">Membrane</keyword>
<protein>
    <submittedName>
        <fullName evidence="8">MFS transporter</fullName>
    </submittedName>
</protein>
<dbReference type="GO" id="GO:0022857">
    <property type="term" value="F:transmembrane transporter activity"/>
    <property type="evidence" value="ECO:0007669"/>
    <property type="project" value="InterPro"/>
</dbReference>
<evidence type="ECO:0000256" key="1">
    <source>
        <dbReference type="ARBA" id="ARBA00004651"/>
    </source>
</evidence>
<name>A0A926HPR7_9FIRM</name>
<proteinExistence type="predicted"/>
<evidence type="ECO:0000256" key="5">
    <source>
        <dbReference type="ARBA" id="ARBA00023136"/>
    </source>
</evidence>
<organism evidence="8 9">
    <name type="scientific">Gehongia tenuis</name>
    <dbReference type="NCBI Taxonomy" id="2763655"/>
    <lineage>
        <taxon>Bacteria</taxon>
        <taxon>Bacillati</taxon>
        <taxon>Bacillota</taxon>
        <taxon>Clostridia</taxon>
        <taxon>Christensenellales</taxon>
        <taxon>Christensenellaceae</taxon>
        <taxon>Gehongia</taxon>
    </lineage>
</organism>
<evidence type="ECO:0000313" key="9">
    <source>
        <dbReference type="Proteomes" id="UP000623172"/>
    </source>
</evidence>
<comment type="caution">
    <text evidence="8">The sequence shown here is derived from an EMBL/GenBank/DDBJ whole genome shotgun (WGS) entry which is preliminary data.</text>
</comment>
<accession>A0A926HPR7</accession>
<evidence type="ECO:0000259" key="7">
    <source>
        <dbReference type="PROSITE" id="PS50850"/>
    </source>
</evidence>
<evidence type="ECO:0000256" key="4">
    <source>
        <dbReference type="ARBA" id="ARBA00022989"/>
    </source>
</evidence>
<feature type="domain" description="Major facilitator superfamily (MFS) profile" evidence="7">
    <location>
        <begin position="7"/>
        <end position="385"/>
    </location>
</feature>
<evidence type="ECO:0000256" key="3">
    <source>
        <dbReference type="ARBA" id="ARBA00022692"/>
    </source>
</evidence>
<dbReference type="InterPro" id="IPR036259">
    <property type="entry name" value="MFS_trans_sf"/>
</dbReference>
<dbReference type="InterPro" id="IPR011701">
    <property type="entry name" value="MFS"/>
</dbReference>
<feature type="transmembrane region" description="Helical" evidence="6">
    <location>
        <begin position="75"/>
        <end position="92"/>
    </location>
</feature>
<feature type="transmembrane region" description="Helical" evidence="6">
    <location>
        <begin position="208"/>
        <end position="226"/>
    </location>
</feature>
<feature type="transmembrane region" description="Helical" evidence="6">
    <location>
        <begin position="298"/>
        <end position="321"/>
    </location>
</feature>
<feature type="transmembrane region" description="Helical" evidence="6">
    <location>
        <begin position="160"/>
        <end position="179"/>
    </location>
</feature>
<dbReference type="InterPro" id="IPR020846">
    <property type="entry name" value="MFS_dom"/>
</dbReference>
<evidence type="ECO:0000256" key="2">
    <source>
        <dbReference type="ARBA" id="ARBA00022448"/>
    </source>
</evidence>
<keyword evidence="4 6" id="KW-1133">Transmembrane helix</keyword>